<keyword evidence="3" id="KW-1185">Reference proteome</keyword>
<protein>
    <recommendedName>
        <fullName evidence="1">Histidine kinase/HSP90-like ATPase domain-containing protein</fullName>
    </recommendedName>
</protein>
<name>A0ABN6MZ15_9BACT</name>
<feature type="domain" description="Histidine kinase/HSP90-like ATPase" evidence="1">
    <location>
        <begin position="133"/>
        <end position="233"/>
    </location>
</feature>
<evidence type="ECO:0000313" key="3">
    <source>
        <dbReference type="Proteomes" id="UP001162891"/>
    </source>
</evidence>
<sequence length="245" mass="26350">MLHRHELPIAAPVGSDTGSRDLAPRILDATARELVVSAWALGVRASELRRPPTLSARELELLDFTGMHAQRIARVLSGVFDFLYLDGGRELPVDPRPCELGAVCESAIEELREIGFRGRITYESDGDGHGEWDPGRLSQAISYLVELAARHASPADSVSLRWRGDAESVVLRVEAGRRGVPAEIAPDFGDAIADVDESGLEALLARRIALAHGGALARFTGGGGISFVLELPRCAPEHPEHAVES</sequence>
<dbReference type="Gene3D" id="3.30.565.10">
    <property type="entry name" value="Histidine kinase-like ATPase, C-terminal domain"/>
    <property type="match status" value="1"/>
</dbReference>
<reference evidence="3" key="1">
    <citation type="journal article" date="2022" name="Int. J. Syst. Evol. Microbiol.">
        <title>Anaeromyxobacter oryzae sp. nov., Anaeromyxobacter diazotrophicus sp. nov. and Anaeromyxobacter paludicola sp. nov., isolated from paddy soils.</title>
        <authorList>
            <person name="Itoh H."/>
            <person name="Xu Z."/>
            <person name="Mise K."/>
            <person name="Masuda Y."/>
            <person name="Ushijima N."/>
            <person name="Hayakawa C."/>
            <person name="Shiratori Y."/>
            <person name="Senoo K."/>
        </authorList>
    </citation>
    <scope>NUCLEOTIDE SEQUENCE [LARGE SCALE GENOMIC DNA]</scope>
    <source>
        <strain evidence="3">Red232</strain>
    </source>
</reference>
<gene>
    <name evidence="2" type="ORF">AMOR_37940</name>
</gene>
<dbReference type="InterPro" id="IPR036890">
    <property type="entry name" value="HATPase_C_sf"/>
</dbReference>
<organism evidence="2 3">
    <name type="scientific">Anaeromyxobacter oryzae</name>
    <dbReference type="NCBI Taxonomy" id="2918170"/>
    <lineage>
        <taxon>Bacteria</taxon>
        <taxon>Pseudomonadati</taxon>
        <taxon>Myxococcota</taxon>
        <taxon>Myxococcia</taxon>
        <taxon>Myxococcales</taxon>
        <taxon>Cystobacterineae</taxon>
        <taxon>Anaeromyxobacteraceae</taxon>
        <taxon>Anaeromyxobacter</taxon>
    </lineage>
</organism>
<dbReference type="SUPFAM" id="SSF55874">
    <property type="entry name" value="ATPase domain of HSP90 chaperone/DNA topoisomerase II/histidine kinase"/>
    <property type="match status" value="1"/>
</dbReference>
<evidence type="ECO:0000259" key="1">
    <source>
        <dbReference type="Pfam" id="PF02518"/>
    </source>
</evidence>
<dbReference type="EMBL" id="AP025591">
    <property type="protein sequence ID" value="BDG04798.1"/>
    <property type="molecule type" value="Genomic_DNA"/>
</dbReference>
<accession>A0ABN6MZ15</accession>
<proteinExistence type="predicted"/>
<dbReference type="Proteomes" id="UP001162891">
    <property type="component" value="Chromosome"/>
</dbReference>
<dbReference type="RefSeq" id="WP_248353280.1">
    <property type="nucleotide sequence ID" value="NZ_AP025591.1"/>
</dbReference>
<dbReference type="Pfam" id="PF02518">
    <property type="entry name" value="HATPase_c"/>
    <property type="match status" value="1"/>
</dbReference>
<dbReference type="InterPro" id="IPR003594">
    <property type="entry name" value="HATPase_dom"/>
</dbReference>
<evidence type="ECO:0000313" key="2">
    <source>
        <dbReference type="EMBL" id="BDG04798.1"/>
    </source>
</evidence>